<evidence type="ECO:0000256" key="1">
    <source>
        <dbReference type="SAM" id="MobiDB-lite"/>
    </source>
</evidence>
<evidence type="ECO:0000259" key="3">
    <source>
        <dbReference type="PROSITE" id="PS51819"/>
    </source>
</evidence>
<reference evidence="4" key="1">
    <citation type="submission" date="2019-11" db="EMBL/GenBank/DDBJ databases">
        <title>Bipolaris sorokiniana Genome sequencing.</title>
        <authorList>
            <person name="Wang H."/>
        </authorList>
    </citation>
    <scope>NUCLEOTIDE SEQUENCE</scope>
</reference>
<feature type="compositionally biased region" description="Low complexity" evidence="1">
    <location>
        <begin position="499"/>
        <end position="512"/>
    </location>
</feature>
<evidence type="ECO:0000313" key="4">
    <source>
        <dbReference type="EMBL" id="KAF5844885.1"/>
    </source>
</evidence>
<feature type="compositionally biased region" description="Low complexity" evidence="1">
    <location>
        <begin position="785"/>
        <end position="808"/>
    </location>
</feature>
<protein>
    <recommendedName>
        <fullName evidence="3">VOC domain-containing protein</fullName>
    </recommendedName>
</protein>
<feature type="signal peptide" evidence="2">
    <location>
        <begin position="1"/>
        <end position="19"/>
    </location>
</feature>
<feature type="compositionally biased region" description="Basic residues" evidence="1">
    <location>
        <begin position="596"/>
        <end position="614"/>
    </location>
</feature>
<dbReference type="InterPro" id="IPR037523">
    <property type="entry name" value="VOC_core"/>
</dbReference>
<feature type="compositionally biased region" description="Basic residues" evidence="1">
    <location>
        <begin position="696"/>
        <end position="706"/>
    </location>
</feature>
<organism evidence="4 5">
    <name type="scientific">Cochliobolus sativus</name>
    <name type="common">Common root rot and spot blotch fungus</name>
    <name type="synonym">Bipolaris sorokiniana</name>
    <dbReference type="NCBI Taxonomy" id="45130"/>
    <lineage>
        <taxon>Eukaryota</taxon>
        <taxon>Fungi</taxon>
        <taxon>Dikarya</taxon>
        <taxon>Ascomycota</taxon>
        <taxon>Pezizomycotina</taxon>
        <taxon>Dothideomycetes</taxon>
        <taxon>Pleosporomycetidae</taxon>
        <taxon>Pleosporales</taxon>
        <taxon>Pleosporineae</taxon>
        <taxon>Pleosporaceae</taxon>
        <taxon>Bipolaris</taxon>
    </lineage>
</organism>
<feature type="domain" description="VOC" evidence="3">
    <location>
        <begin position="123"/>
        <end position="240"/>
    </location>
</feature>
<feature type="region of interest" description="Disordered" evidence="1">
    <location>
        <begin position="395"/>
        <end position="475"/>
    </location>
</feature>
<feature type="compositionally biased region" description="Polar residues" evidence="1">
    <location>
        <begin position="535"/>
        <end position="550"/>
    </location>
</feature>
<accession>A0A8H5Z8Q7</accession>
<comment type="caution">
    <text evidence="4">The sequence shown here is derived from an EMBL/GenBank/DDBJ whole genome shotgun (WGS) entry which is preliminary data.</text>
</comment>
<feature type="compositionally biased region" description="Basic residues" evidence="1">
    <location>
        <begin position="749"/>
        <end position="759"/>
    </location>
</feature>
<dbReference type="InterPro" id="IPR029068">
    <property type="entry name" value="Glyas_Bleomycin-R_OHBP_Dase"/>
</dbReference>
<feature type="region of interest" description="Disordered" evidence="1">
    <location>
        <begin position="585"/>
        <end position="848"/>
    </location>
</feature>
<sequence>MWQHLDLLTAASLIPACSCGCPGHYHSLPFPQGQPTGPGRCAILPPPRIHTRLLHRVTCDINLHAVPRPGTDARLALPSPKNIDIEQPNSEPPHLLPHPLPHYSTSPLCTYILSSTRPPPAMPVAHIGLTVTHLPTSTSFFLSALQPLGYRYIGESGHQIGLGIHNADFFLCQETPGVKAGAAHIAFTAPSTTAVRNFYTAALKAGGRPNGSPATRCTETGHFNAAVLDFDGNSIEAVYRNGPDIAEDGTVYQHSRIITWSRTVTTTTTTSTSTSYRESSSTSNTYTSASRTAHTTAAPQQAEPAVAKPPTVVRSFSADDVMSSPPQQQATKSESGEGAGKQLFGALLGAAAGAAVAYAFARSERDSAKKEAEFNAFLDAKSAVKTAATVFAQTPAQPEPPQQTPQPEPPAQPAQPAQPAPETTAPPKPAPSVHRNNDDNDDARSTYSRASQIPRSSVPRQIEAAPADYYSPSQFGAPSALAQARALEYAKPLEIEYAPAYSRAPSAAPSRLRASDRASTSPDLLMLEQAREQARSTVSAARPEPTSSSLKPPRPHKSHSVVSKAYSAAPSAAASSFISSFVADDEDMQSAAGSVRSHHTSRSKAKSSHSKHTSSRRERDTSPPPVESKVPPKVPSKAASIVSNLFKRDKAKTQEVVEEEEDEDFIDDFDFDDMTEDDLDTVVPSDSISQIGDGPRRRHRSHRHKSKENDDAETSVSRRSRKHADNAESSTTHRSKKHTDDDESTISKSSRRSHRSRSHRTPDSAEDDESLRPHRSSRSSKSKAAHASEPSEVSTVRPVKTSSSSSSGKSRKDSLTQGQYDHLFDEVQYGTGSVRASRHPPSPSMVSAARKNPMRSMISFNHAQKVRNFEGSQAGMSRDMDD</sequence>
<feature type="compositionally biased region" description="Basic and acidic residues" evidence="1">
    <location>
        <begin position="435"/>
        <end position="444"/>
    </location>
</feature>
<feature type="region of interest" description="Disordered" evidence="1">
    <location>
        <begin position="267"/>
        <end position="338"/>
    </location>
</feature>
<dbReference type="CDD" id="cd07262">
    <property type="entry name" value="VOC_like"/>
    <property type="match status" value="1"/>
</dbReference>
<feature type="chain" id="PRO_5034946689" description="VOC domain-containing protein" evidence="2">
    <location>
        <begin position="20"/>
        <end position="882"/>
    </location>
</feature>
<dbReference type="Gene3D" id="3.10.180.10">
    <property type="entry name" value="2,3-Dihydroxybiphenyl 1,2-Dioxygenase, domain 1"/>
    <property type="match status" value="1"/>
</dbReference>
<feature type="compositionally biased region" description="Pro residues" evidence="1">
    <location>
        <begin position="397"/>
        <end position="430"/>
    </location>
</feature>
<keyword evidence="2" id="KW-0732">Signal</keyword>
<feature type="region of interest" description="Disordered" evidence="1">
    <location>
        <begin position="499"/>
        <end position="566"/>
    </location>
</feature>
<dbReference type="Proteomes" id="UP000624244">
    <property type="component" value="Unassembled WGS sequence"/>
</dbReference>
<dbReference type="Pfam" id="PF00903">
    <property type="entry name" value="Glyoxalase"/>
    <property type="match status" value="1"/>
</dbReference>
<name>A0A8H5Z8Q7_COCSA</name>
<evidence type="ECO:0000313" key="5">
    <source>
        <dbReference type="Proteomes" id="UP000624244"/>
    </source>
</evidence>
<evidence type="ECO:0000256" key="2">
    <source>
        <dbReference type="SAM" id="SignalP"/>
    </source>
</evidence>
<dbReference type="AlphaFoldDB" id="A0A8H5Z8Q7"/>
<feature type="compositionally biased region" description="Acidic residues" evidence="1">
    <location>
        <begin position="656"/>
        <end position="680"/>
    </location>
</feature>
<dbReference type="PANTHER" id="PTHR35006">
    <property type="entry name" value="GLYOXALASE FAMILY PROTEIN (AFU_ORTHOLOGUE AFUA_5G14830)"/>
    <property type="match status" value="1"/>
</dbReference>
<feature type="compositionally biased region" description="Basic residues" evidence="1">
    <location>
        <begin position="773"/>
        <end position="784"/>
    </location>
</feature>
<feature type="compositionally biased region" description="Polar residues" evidence="1">
    <location>
        <begin position="445"/>
        <end position="459"/>
    </location>
</feature>
<gene>
    <name evidence="4" type="ORF">GGP41_008821</name>
</gene>
<feature type="compositionally biased region" description="Low complexity" evidence="1">
    <location>
        <begin position="267"/>
        <end position="298"/>
    </location>
</feature>
<dbReference type="PROSITE" id="PS51819">
    <property type="entry name" value="VOC"/>
    <property type="match status" value="1"/>
</dbReference>
<dbReference type="EMBL" id="WNKQ01000021">
    <property type="protein sequence ID" value="KAF5844885.1"/>
    <property type="molecule type" value="Genomic_DNA"/>
</dbReference>
<dbReference type="PANTHER" id="PTHR35006:SF3">
    <property type="entry name" value="GLYOXALASE FAMILY PROTEIN (AFU_ORTHOLOGUE AFUA_3G06020)"/>
    <property type="match status" value="1"/>
</dbReference>
<feature type="compositionally biased region" description="Polar residues" evidence="1">
    <location>
        <begin position="324"/>
        <end position="333"/>
    </location>
</feature>
<proteinExistence type="predicted"/>
<feature type="compositionally biased region" description="Low complexity" evidence="1">
    <location>
        <begin position="627"/>
        <end position="637"/>
    </location>
</feature>
<feature type="compositionally biased region" description="Basic and acidic residues" evidence="1">
    <location>
        <begin position="646"/>
        <end position="655"/>
    </location>
</feature>
<dbReference type="InterPro" id="IPR004360">
    <property type="entry name" value="Glyas_Fos-R_dOase_dom"/>
</dbReference>
<dbReference type="SUPFAM" id="SSF54593">
    <property type="entry name" value="Glyoxalase/Bleomycin resistance protein/Dihydroxybiphenyl dioxygenase"/>
    <property type="match status" value="1"/>
</dbReference>